<organism evidence="5">
    <name type="scientific">marine metagenome</name>
    <dbReference type="NCBI Taxonomy" id="408172"/>
    <lineage>
        <taxon>unclassified sequences</taxon>
        <taxon>metagenomes</taxon>
        <taxon>ecological metagenomes</taxon>
    </lineage>
</organism>
<name>A0A381Z078_9ZZZZ</name>
<dbReference type="AlphaFoldDB" id="A0A381Z078"/>
<dbReference type="GO" id="GO:0006508">
    <property type="term" value="P:proteolysis"/>
    <property type="evidence" value="ECO:0007669"/>
    <property type="project" value="UniProtKB-KW"/>
</dbReference>
<protein>
    <recommendedName>
        <fullName evidence="6">Cyanophycinase</fullName>
    </recommendedName>
</protein>
<evidence type="ECO:0000256" key="3">
    <source>
        <dbReference type="ARBA" id="ARBA00022801"/>
    </source>
</evidence>
<sequence length="219" mass="23476">MNNILLVGGGEFREECLAMDSYLLESLKKKHPRVAIIPTAAANQRPEKAAENGVLYFDSLGANANSILILNRAQAEDETYFSNIHEVDLIYLTGGDPKHLLETLYQTPFMAAITESVSKGATLAGSSAGAMVLGSRMRFKKWMPAIGLISNTAVLPHHENSIPETVLSENQSELQSGIELIGIDSATGVFLGDNGVKIAGKGKAIFYSGSTYKIIESAS</sequence>
<dbReference type="InterPro" id="IPR005320">
    <property type="entry name" value="Peptidase_S51"/>
</dbReference>
<evidence type="ECO:0000256" key="4">
    <source>
        <dbReference type="ARBA" id="ARBA00022825"/>
    </source>
</evidence>
<dbReference type="Gene3D" id="3.40.50.880">
    <property type="match status" value="1"/>
</dbReference>
<keyword evidence="2" id="KW-0645">Protease</keyword>
<evidence type="ECO:0008006" key="6">
    <source>
        <dbReference type="Google" id="ProtNLM"/>
    </source>
</evidence>
<reference evidence="5" key="1">
    <citation type="submission" date="2018-05" db="EMBL/GenBank/DDBJ databases">
        <authorList>
            <person name="Lanie J.A."/>
            <person name="Ng W.-L."/>
            <person name="Kazmierczak K.M."/>
            <person name="Andrzejewski T.M."/>
            <person name="Davidsen T.M."/>
            <person name="Wayne K.J."/>
            <person name="Tettelin H."/>
            <person name="Glass J.I."/>
            <person name="Rusch D."/>
            <person name="Podicherti R."/>
            <person name="Tsui H.-C.T."/>
            <person name="Winkler M.E."/>
        </authorList>
    </citation>
    <scope>NUCLEOTIDE SEQUENCE</scope>
</reference>
<dbReference type="Pfam" id="PF03575">
    <property type="entry name" value="Peptidase_S51"/>
    <property type="match status" value="1"/>
</dbReference>
<keyword evidence="3" id="KW-0378">Hydrolase</keyword>
<accession>A0A381Z078</accession>
<dbReference type="SUPFAM" id="SSF52317">
    <property type="entry name" value="Class I glutamine amidotransferase-like"/>
    <property type="match status" value="1"/>
</dbReference>
<dbReference type="CDD" id="cd03129">
    <property type="entry name" value="GAT1_Peptidase_E_like"/>
    <property type="match status" value="1"/>
</dbReference>
<dbReference type="EMBL" id="UINC01019516">
    <property type="protein sequence ID" value="SVA82675.1"/>
    <property type="molecule type" value="Genomic_DNA"/>
</dbReference>
<gene>
    <name evidence="5" type="ORF">METZ01_LOCUS135529</name>
</gene>
<dbReference type="PANTHER" id="PTHR36175:SF1">
    <property type="entry name" value="CYANOPHYCINASE"/>
    <property type="match status" value="1"/>
</dbReference>
<dbReference type="PANTHER" id="PTHR36175">
    <property type="entry name" value="CYANOPHYCINASE"/>
    <property type="match status" value="1"/>
</dbReference>
<evidence type="ECO:0000256" key="2">
    <source>
        <dbReference type="ARBA" id="ARBA00022670"/>
    </source>
</evidence>
<keyword evidence="4" id="KW-0720">Serine protease</keyword>
<evidence type="ECO:0000313" key="5">
    <source>
        <dbReference type="EMBL" id="SVA82675.1"/>
    </source>
</evidence>
<dbReference type="InterPro" id="IPR029062">
    <property type="entry name" value="Class_I_gatase-like"/>
</dbReference>
<evidence type="ECO:0000256" key="1">
    <source>
        <dbReference type="ARBA" id="ARBA00006534"/>
    </source>
</evidence>
<dbReference type="GO" id="GO:0008236">
    <property type="term" value="F:serine-type peptidase activity"/>
    <property type="evidence" value="ECO:0007669"/>
    <property type="project" value="UniProtKB-KW"/>
</dbReference>
<proteinExistence type="inferred from homology"/>
<comment type="similarity">
    <text evidence="1">Belongs to the peptidase S51 family.</text>
</comment>